<sequence length="288" mass="32048">MGIYSYPDSTRRKPGDAWIQKDIAEDVIISPGATIPWSRIGMGRRVIDSGGCIDAVFSCLIVLIPLPIFSALQVAHIGSIPRSPAYSEPVVTAMPTRVISGKQAVQGPHLTRFAKGSLPWRVIQRCRYVSLKGTPYTAVLARSRLRRGPWPAKALPNKARQPNLLTNTLQLYYHPKQDDGPLMDVIGEYRGFPIDVERRLFSIKGRDWWGRPKVVGRPEWKLSDSQDPSRVIALISDGSGTLAPALPPFALTLIAPALPKGPIRTRNQGRWSDQTPGWVSWLQPRFEM</sequence>
<evidence type="ECO:0000313" key="1">
    <source>
        <dbReference type="RefSeq" id="XP_059604624.1"/>
    </source>
</evidence>
<protein>
    <submittedName>
        <fullName evidence="1">Uncharacterized protein</fullName>
    </submittedName>
</protein>
<dbReference type="VEuPathDB" id="FungiDB:An14g02680"/>
<dbReference type="GeneID" id="84592948"/>
<accession>A0AAJ8E2M4</accession>
<reference evidence="1" key="1">
    <citation type="submission" date="2025-02" db="EMBL/GenBank/DDBJ databases">
        <authorList>
            <consortium name="NCBI Genome Project"/>
        </authorList>
    </citation>
    <scope>NUCLEOTIDE SEQUENCE</scope>
</reference>
<dbReference type="KEGG" id="ang:An14g02680"/>
<name>A0AAJ8E2M4_ASPNG</name>
<dbReference type="AlphaFoldDB" id="A0AAJ8E2M4"/>
<reference evidence="1" key="2">
    <citation type="submission" date="2025-08" db="UniProtKB">
        <authorList>
            <consortium name="RefSeq"/>
        </authorList>
    </citation>
    <scope>IDENTIFICATION</scope>
</reference>
<dbReference type="RefSeq" id="XP_059604624.1">
    <property type="nucleotide sequence ID" value="XM_059744140.1"/>
</dbReference>
<organism evidence="1">
    <name type="scientific">Aspergillus niger</name>
    <dbReference type="NCBI Taxonomy" id="5061"/>
    <lineage>
        <taxon>Eukaryota</taxon>
        <taxon>Fungi</taxon>
        <taxon>Dikarya</taxon>
        <taxon>Ascomycota</taxon>
        <taxon>Pezizomycotina</taxon>
        <taxon>Eurotiomycetes</taxon>
        <taxon>Eurotiomycetidae</taxon>
        <taxon>Eurotiales</taxon>
        <taxon>Aspergillaceae</taxon>
        <taxon>Aspergillus</taxon>
        <taxon>Aspergillus subgen. Circumdati</taxon>
    </lineage>
</organism>
<proteinExistence type="predicted"/>
<gene>
    <name evidence="1" type="ORF">An14g02680</name>
</gene>